<dbReference type="InterPro" id="IPR052017">
    <property type="entry name" value="TSUP"/>
</dbReference>
<evidence type="ECO:0000256" key="3">
    <source>
        <dbReference type="ARBA" id="ARBA00022448"/>
    </source>
</evidence>
<dbReference type="PANTHER" id="PTHR30269:SF0">
    <property type="entry name" value="MEMBRANE TRANSPORTER PROTEIN YFCA-RELATED"/>
    <property type="match status" value="1"/>
</dbReference>
<comment type="caution">
    <text evidence="9">The sequence shown here is derived from an EMBL/GenBank/DDBJ whole genome shotgun (WGS) entry which is preliminary data.</text>
</comment>
<name>A0A2T7U928_9BURK</name>
<evidence type="ECO:0000256" key="8">
    <source>
        <dbReference type="RuleBase" id="RU363041"/>
    </source>
</evidence>
<feature type="transmembrane region" description="Helical" evidence="8">
    <location>
        <begin position="98"/>
        <end position="116"/>
    </location>
</feature>
<feature type="transmembrane region" description="Helical" evidence="8">
    <location>
        <begin position="229"/>
        <end position="247"/>
    </location>
</feature>
<evidence type="ECO:0000256" key="5">
    <source>
        <dbReference type="ARBA" id="ARBA00022692"/>
    </source>
</evidence>
<dbReference type="AlphaFoldDB" id="A0A2T7U928"/>
<accession>A0A2T7U928</accession>
<evidence type="ECO:0000256" key="7">
    <source>
        <dbReference type="ARBA" id="ARBA00023136"/>
    </source>
</evidence>
<gene>
    <name evidence="9" type="ORF">H663_018680</name>
</gene>
<dbReference type="EMBL" id="LFYT02000038">
    <property type="protein sequence ID" value="PVE41141.1"/>
    <property type="molecule type" value="Genomic_DNA"/>
</dbReference>
<dbReference type="Proteomes" id="UP000037507">
    <property type="component" value="Unassembled WGS sequence"/>
</dbReference>
<feature type="transmembrane region" description="Helical" evidence="8">
    <location>
        <begin position="199"/>
        <end position="217"/>
    </location>
</feature>
<feature type="transmembrane region" description="Helical" evidence="8">
    <location>
        <begin position="73"/>
        <end position="92"/>
    </location>
</feature>
<keyword evidence="5 8" id="KW-0812">Transmembrane</keyword>
<keyword evidence="3" id="KW-0813">Transport</keyword>
<reference evidence="9" key="1">
    <citation type="submission" date="2017-04" db="EMBL/GenBank/DDBJ databases">
        <title>Unexpected and diverse lifestyles within the genus Limnohabitans.</title>
        <authorList>
            <person name="Kasalicky V."/>
            <person name="Mehrshad M."/>
            <person name="Andrei S.-A."/>
            <person name="Salcher M."/>
            <person name="Kratochvilova H."/>
            <person name="Simek K."/>
            <person name="Ghai R."/>
        </authorList>
    </citation>
    <scope>NUCLEOTIDE SEQUENCE [LARGE SCALE GENOMIC DNA]</scope>
    <source>
        <strain evidence="9">II-D5</strain>
    </source>
</reference>
<keyword evidence="7 8" id="KW-0472">Membrane</keyword>
<evidence type="ECO:0000256" key="4">
    <source>
        <dbReference type="ARBA" id="ARBA00022475"/>
    </source>
</evidence>
<dbReference type="PANTHER" id="PTHR30269">
    <property type="entry name" value="TRANSMEMBRANE PROTEIN YFCA"/>
    <property type="match status" value="1"/>
</dbReference>
<proteinExistence type="inferred from homology"/>
<dbReference type="Pfam" id="PF01925">
    <property type="entry name" value="TauE"/>
    <property type="match status" value="1"/>
</dbReference>
<keyword evidence="10" id="KW-1185">Reference proteome</keyword>
<protein>
    <recommendedName>
        <fullName evidence="8">Probable membrane transporter protein</fullName>
    </recommendedName>
</protein>
<evidence type="ECO:0000313" key="9">
    <source>
        <dbReference type="EMBL" id="PVE41141.1"/>
    </source>
</evidence>
<comment type="subcellular location">
    <subcellularLocation>
        <location evidence="1 8">Cell membrane</location>
        <topology evidence="1 8">Multi-pass membrane protein</topology>
    </subcellularLocation>
</comment>
<evidence type="ECO:0000313" key="10">
    <source>
        <dbReference type="Proteomes" id="UP000037507"/>
    </source>
</evidence>
<keyword evidence="4 8" id="KW-1003">Cell membrane</keyword>
<organism evidence="9 10">
    <name type="scientific">Limnohabitans planktonicus II-D5</name>
    <dbReference type="NCBI Taxonomy" id="1293045"/>
    <lineage>
        <taxon>Bacteria</taxon>
        <taxon>Pseudomonadati</taxon>
        <taxon>Pseudomonadota</taxon>
        <taxon>Betaproteobacteria</taxon>
        <taxon>Burkholderiales</taxon>
        <taxon>Comamonadaceae</taxon>
        <taxon>Limnohabitans</taxon>
    </lineage>
</organism>
<dbReference type="GO" id="GO:0005886">
    <property type="term" value="C:plasma membrane"/>
    <property type="evidence" value="ECO:0007669"/>
    <property type="project" value="UniProtKB-SubCell"/>
</dbReference>
<dbReference type="STRING" id="1293045.H663_10715"/>
<dbReference type="OrthoDB" id="554695at2"/>
<evidence type="ECO:0000256" key="6">
    <source>
        <dbReference type="ARBA" id="ARBA00022989"/>
    </source>
</evidence>
<evidence type="ECO:0000256" key="2">
    <source>
        <dbReference type="ARBA" id="ARBA00009142"/>
    </source>
</evidence>
<evidence type="ECO:0000256" key="1">
    <source>
        <dbReference type="ARBA" id="ARBA00004651"/>
    </source>
</evidence>
<dbReference type="InterPro" id="IPR002781">
    <property type="entry name" value="TM_pro_TauE-like"/>
</dbReference>
<sequence length="252" mass="26704">MELLIVSLASLLAGLVDAIVGGGGLILLPALFATFPTAAPATLFGTNKSASIWGTAFATVQYSRKVVMPWRSLLPAAVAGLVGSLIGAWAVTLVDPSLFRKALPVMLAVLLIYTLAKKDLGRSHAPRYTGALEAWVAAAIGLTIGFYDGFFGPGTGSFLVFAYVRLMGYDFLNASASAKLINVATNFSALMLFAFQGHVWWHLALAMAVSNIVGSLIGTRLALKHGAGFVRQVFILVVLALIVKTAYDTWLR</sequence>
<dbReference type="RefSeq" id="WP_053172868.1">
    <property type="nucleotide sequence ID" value="NZ_LFYT02000038.1"/>
</dbReference>
<comment type="similarity">
    <text evidence="2 8">Belongs to the 4-toluene sulfonate uptake permease (TSUP) (TC 2.A.102) family.</text>
</comment>
<keyword evidence="6 8" id="KW-1133">Transmembrane helix</keyword>
<feature type="transmembrane region" description="Helical" evidence="8">
    <location>
        <begin position="128"/>
        <end position="147"/>
    </location>
</feature>